<sequence>MSKKYVTFFVLMCLMWIQGIPSKAKDLNLSFSDSCAVFRTSVKGKPVEGVLESYRIELPVYKKALFYASRFKGFDGINQNFSWPVDRLSALFDASFEPVPTIDKPVNCGIFLVLELQDGSYWVVQPVAINSAMSWIEVVDDNHIDIKYGTMGTEEVDLKDAPVFAYGRSGDVYKVVNAIWSSLVKDKYIADNLKLRKDKVYPEPFKYLGWCSWEHFRKNINEKVLLEAVDGIEKSDVPIRWVLVDHGHQTQVKDKLINFEVSPEKFPRGWSPLLSKRSDKIKWFGLWHCMYGIWGGISANHKMDDLKPYLMKNDRGRIIINGSPEAADLFYNKMVSSASDNDFDFIKIDVQTRDFNNYLMISNPVEAHHNNAAALERYAKKKLDGLMNCMAQNLPCAFNTKYSATTRVSVDYKLNSIPLARNHIYQGFQNTLWMGQTVWPDHDMFHSSDARLGRLMAVSKAMSAAPIYLSDPPKNFVDDYISPLAFSDGEILRPMAPGTSLPKSLFNNVLTGDGVYYVIAPLTETSAAVVAYSLSNKNTKNITEVEVTAEDYTYADAMVQPYPGRRELPAEGLVYYDWYTKKGNVLKDKYAFNLKNMEDRLVLLCEIENGWSVIGLENKYLSPVAVKKYKAEKNKLTVSLKENAPFVIYSDKPLLKCQYASYKKLDNGFYLVTPDSGKNQFVMYK</sequence>
<protein>
    <submittedName>
        <fullName evidence="2">Raffinose synthase or seed imbibition protein Sip1</fullName>
    </submittedName>
</protein>
<dbReference type="EMBL" id="ABQC02000012">
    <property type="protein sequence ID" value="EDY96548.1"/>
    <property type="molecule type" value="Genomic_DNA"/>
</dbReference>
<dbReference type="GeneID" id="43183518"/>
<dbReference type="InterPro" id="IPR017853">
    <property type="entry name" value="GH"/>
</dbReference>
<dbReference type="RefSeq" id="WP_007558606.1">
    <property type="nucleotide sequence ID" value="NZ_DS990119.1"/>
</dbReference>
<dbReference type="SUPFAM" id="SSF51445">
    <property type="entry name" value="(Trans)glycosidases"/>
    <property type="match status" value="1"/>
</dbReference>
<dbReference type="Proteomes" id="UP000003452">
    <property type="component" value="Unassembled WGS sequence"/>
</dbReference>
<evidence type="ECO:0000256" key="1">
    <source>
        <dbReference type="ARBA" id="ARBA00023277"/>
    </source>
</evidence>
<reference evidence="2 3" key="2">
    <citation type="submission" date="2008-08" db="EMBL/GenBank/DDBJ databases">
        <authorList>
            <person name="Fulton L."/>
            <person name="Clifton S."/>
            <person name="Fulton B."/>
            <person name="Xu J."/>
            <person name="Minx P."/>
            <person name="Pepin K.H."/>
            <person name="Johnson M."/>
            <person name="Thiruvilangam P."/>
            <person name="Bhonagiri V."/>
            <person name="Nash W.E."/>
            <person name="Mardis E.R."/>
            <person name="Wilson R.K."/>
        </authorList>
    </citation>
    <scope>NUCLEOTIDE SEQUENCE [LARGE SCALE GENOMIC DNA]</scope>
    <source>
        <strain evidence="3">DSM 17135 / JCM 12973 / M2</strain>
    </source>
</reference>
<evidence type="ECO:0000313" key="2">
    <source>
        <dbReference type="EMBL" id="EDY96548.1"/>
    </source>
</evidence>
<organism evidence="2 3">
    <name type="scientific">Phocaeicola plebeius (strain DSM 17135 / JCM 12973 / CCUG 54634 / M2)</name>
    <name type="common">Bacteroides plebeius</name>
    <dbReference type="NCBI Taxonomy" id="484018"/>
    <lineage>
        <taxon>Bacteria</taxon>
        <taxon>Pseudomonadati</taxon>
        <taxon>Bacteroidota</taxon>
        <taxon>Bacteroidia</taxon>
        <taxon>Bacteroidales</taxon>
        <taxon>Bacteroidaceae</taxon>
        <taxon>Phocaeicola</taxon>
    </lineage>
</organism>
<dbReference type="HOGENOM" id="CLU_398313_0_0_10"/>
<proteinExistence type="predicted"/>
<dbReference type="InterPro" id="IPR008811">
    <property type="entry name" value="Glycosyl_hydrolases_36"/>
</dbReference>
<dbReference type="InterPro" id="IPR013785">
    <property type="entry name" value="Aldolase_TIM"/>
</dbReference>
<dbReference type="eggNOG" id="COG3345">
    <property type="taxonomic scope" value="Bacteria"/>
</dbReference>
<dbReference type="Gene3D" id="3.20.20.70">
    <property type="entry name" value="Aldolase class I"/>
    <property type="match status" value="1"/>
</dbReference>
<dbReference type="AlphaFoldDB" id="B5CWA1"/>
<dbReference type="Pfam" id="PF05691">
    <property type="entry name" value="Raffinose_syn"/>
    <property type="match status" value="2"/>
</dbReference>
<reference evidence="2 3" key="1">
    <citation type="submission" date="2008-08" db="EMBL/GenBank/DDBJ databases">
        <title>Draft genome sequence of Bacteroides plebeius (DSM 17135).</title>
        <authorList>
            <person name="Sudarsanam P."/>
            <person name="Ley R."/>
            <person name="Guruge J."/>
            <person name="Turnbaugh P.J."/>
            <person name="Mahowald M."/>
            <person name="Liep D."/>
            <person name="Gordon J."/>
        </authorList>
    </citation>
    <scope>NUCLEOTIDE SEQUENCE [LARGE SCALE GENOMIC DNA]</scope>
    <source>
        <strain evidence="3">DSM 17135 / JCM 12973 / M2</strain>
    </source>
</reference>
<name>B5CWA1_PHOPM</name>
<comment type="caution">
    <text evidence="2">The sequence shown here is derived from an EMBL/GenBank/DDBJ whole genome shotgun (WGS) entry which is preliminary data.</text>
</comment>
<evidence type="ECO:0000313" key="3">
    <source>
        <dbReference type="Proteomes" id="UP000003452"/>
    </source>
</evidence>
<gene>
    <name evidence="2" type="ORF">BACPLE_00991</name>
</gene>
<keyword evidence="1" id="KW-0119">Carbohydrate metabolism</keyword>
<dbReference type="OrthoDB" id="9758822at2"/>
<accession>B5CWA1</accession>
<dbReference type="PANTHER" id="PTHR31268">
    <property type="match status" value="1"/>
</dbReference>
<dbReference type="PANTHER" id="PTHR31268:SF32">
    <property type="entry name" value="GALACTINOL--SUCROSE GALACTOSYLTRANSFERASE 2-RELATED"/>
    <property type="match status" value="1"/>
</dbReference>